<reference evidence="1 2" key="1">
    <citation type="submission" date="2016-10" db="EMBL/GenBank/DDBJ databases">
        <authorList>
            <person name="Varghese N."/>
            <person name="Submissions S."/>
        </authorList>
    </citation>
    <scope>NUCLEOTIDE SEQUENCE [LARGE SCALE GENOMIC DNA]</scope>
    <source>
        <strain evidence="1 2">DSM 9169</strain>
    </source>
</reference>
<dbReference type="EMBL" id="LT629792">
    <property type="protein sequence ID" value="SDU05710.1"/>
    <property type="molecule type" value="Genomic_DNA"/>
</dbReference>
<dbReference type="Proteomes" id="UP000198976">
    <property type="component" value="Chromosome I"/>
</dbReference>
<proteinExistence type="predicted"/>
<gene>
    <name evidence="1" type="ORF">SAMN04489714_1898</name>
</gene>
<organism evidence="1 2">
    <name type="scientific">Schaalia radingae</name>
    <dbReference type="NCBI Taxonomy" id="131110"/>
    <lineage>
        <taxon>Bacteria</taxon>
        <taxon>Bacillati</taxon>
        <taxon>Actinomycetota</taxon>
        <taxon>Actinomycetes</taxon>
        <taxon>Actinomycetales</taxon>
        <taxon>Actinomycetaceae</taxon>
        <taxon>Schaalia</taxon>
    </lineage>
</organism>
<accession>A0ABY0VBJ0</accession>
<dbReference type="RefSeq" id="WP_092648890.1">
    <property type="nucleotide sequence ID" value="NZ_LT629792.1"/>
</dbReference>
<name>A0ABY0VBJ0_9ACTO</name>
<evidence type="ECO:0008006" key="3">
    <source>
        <dbReference type="Google" id="ProtNLM"/>
    </source>
</evidence>
<evidence type="ECO:0000313" key="2">
    <source>
        <dbReference type="Proteomes" id="UP000198976"/>
    </source>
</evidence>
<evidence type="ECO:0000313" key="1">
    <source>
        <dbReference type="EMBL" id="SDU05710.1"/>
    </source>
</evidence>
<keyword evidence="2" id="KW-1185">Reference proteome</keyword>
<protein>
    <recommendedName>
        <fullName evidence="3">Excreted virulence factor EspC, type VII ESX diderm</fullName>
    </recommendedName>
</protein>
<sequence length="106" mass="11067">MSDLKWKQDRSQAAQARLNDANSTFAGVNFGAPPDFGKSTASVNAVLSKFTEGLKALADGTGKVSGSLSTADQNFEASEARIFSELTSVYPHAGGVYYPQSGGMGK</sequence>